<protein>
    <submittedName>
        <fullName evidence="3">TLDc domain-containing protein</fullName>
    </submittedName>
</protein>
<evidence type="ECO:0000313" key="2">
    <source>
        <dbReference type="Proteomes" id="UP000095281"/>
    </source>
</evidence>
<dbReference type="Proteomes" id="UP000095281">
    <property type="component" value="Unplaced"/>
</dbReference>
<proteinExistence type="predicted"/>
<organism evidence="2 3">
    <name type="scientific">Meloidogyne hapla</name>
    <name type="common">Root-knot nematode worm</name>
    <dbReference type="NCBI Taxonomy" id="6305"/>
    <lineage>
        <taxon>Eukaryota</taxon>
        <taxon>Metazoa</taxon>
        <taxon>Ecdysozoa</taxon>
        <taxon>Nematoda</taxon>
        <taxon>Chromadorea</taxon>
        <taxon>Rhabditida</taxon>
        <taxon>Tylenchina</taxon>
        <taxon>Tylenchomorpha</taxon>
        <taxon>Tylenchoidea</taxon>
        <taxon>Meloidogynidae</taxon>
        <taxon>Meloidogyninae</taxon>
        <taxon>Meloidogyne</taxon>
    </lineage>
</organism>
<dbReference type="InterPro" id="IPR043136">
    <property type="entry name" value="B30.2/SPRY_sf"/>
</dbReference>
<name>A0A1I8BI04_MELHA</name>
<evidence type="ECO:0000256" key="1">
    <source>
        <dbReference type="SAM" id="MobiDB-lite"/>
    </source>
</evidence>
<reference evidence="3" key="1">
    <citation type="submission" date="2016-11" db="UniProtKB">
        <authorList>
            <consortium name="WormBaseParasite"/>
        </authorList>
    </citation>
    <scope>IDENTIFICATION</scope>
</reference>
<dbReference type="AlphaFoldDB" id="A0A1I8BI04"/>
<feature type="region of interest" description="Disordered" evidence="1">
    <location>
        <begin position="248"/>
        <end position="279"/>
    </location>
</feature>
<dbReference type="Gene3D" id="2.60.120.920">
    <property type="match status" value="1"/>
</dbReference>
<evidence type="ECO:0000313" key="3">
    <source>
        <dbReference type="WBParaSite" id="MhA1_Contig2336.frz3.gene2"/>
    </source>
</evidence>
<keyword evidence="2" id="KW-1185">Reference proteome</keyword>
<accession>A0A1I8BI04</accession>
<dbReference type="WBParaSite" id="MhA1_Contig2336.frz3.gene2">
    <property type="protein sequence ID" value="MhA1_Contig2336.frz3.gene2"/>
    <property type="gene ID" value="MhA1_Contig2336.frz3.gene2"/>
</dbReference>
<sequence>MATESLLDKVDALEAKVAEQAKTIAQRDATIAQRDATITELLTEKQQKNSEKHLKLVPIENDFYLSATVVDESANVSNVPITKLRDDREFILQYFEITLDNISQFKSIGIGKSNMVDIFMSRSITKTTNKLKFYYESMKKTEKYYFGPIEVTCDRFTVGCGIVSPPNYLSDQLPFIIFTVNGQPKGKQFILDKNYEDLSPIFSLTSYTVPFKINCGEHAFIFNTKQFLLVEKTIYEVLNKEVIKRKLDEEDDESKGGRKKFKVADAPGFEEGGPSSSFI</sequence>